<dbReference type="EC" id="5.3.1.12" evidence="4"/>
<dbReference type="Gene3D" id="3.20.20.140">
    <property type="entry name" value="Metal-dependent hydrolases"/>
    <property type="match status" value="1"/>
</dbReference>
<dbReference type="EMBL" id="CP002299">
    <property type="protein sequence ID" value="ADP83642.1"/>
    <property type="molecule type" value="Genomic_DNA"/>
</dbReference>
<dbReference type="GO" id="GO:0042840">
    <property type="term" value="P:D-glucuronate catabolic process"/>
    <property type="evidence" value="ECO:0007669"/>
    <property type="project" value="TreeGrafter"/>
</dbReference>
<dbReference type="UniPathway" id="UPA00246"/>
<evidence type="ECO:0000256" key="4">
    <source>
        <dbReference type="ARBA" id="ARBA00012546"/>
    </source>
</evidence>
<dbReference type="NCBIfam" id="NF002794">
    <property type="entry name" value="PRK02925.1"/>
    <property type="match status" value="1"/>
</dbReference>
<name>E3IUF7_PSEI1</name>
<dbReference type="eggNOG" id="COG1904">
    <property type="taxonomic scope" value="Bacteria"/>
</dbReference>
<dbReference type="Proteomes" id="UP000002484">
    <property type="component" value="Chromosome"/>
</dbReference>
<dbReference type="GO" id="GO:0008880">
    <property type="term" value="F:glucuronate isomerase activity"/>
    <property type="evidence" value="ECO:0007669"/>
    <property type="project" value="UniProtKB-EC"/>
</dbReference>
<evidence type="ECO:0000313" key="7">
    <source>
        <dbReference type="EMBL" id="ADP83642.1"/>
    </source>
</evidence>
<reference evidence="7 8" key="1">
    <citation type="submission" date="2010-10" db="EMBL/GenBank/DDBJ databases">
        <title>Complete sequence of Frankia sp. EuI1c.</title>
        <authorList>
            <consortium name="US DOE Joint Genome Institute"/>
            <person name="Lucas S."/>
            <person name="Copeland A."/>
            <person name="Lapidus A."/>
            <person name="Cheng J.-F."/>
            <person name="Bruce D."/>
            <person name="Goodwin L."/>
            <person name="Pitluck S."/>
            <person name="Chertkov O."/>
            <person name="Detter J.C."/>
            <person name="Han C."/>
            <person name="Tapia R."/>
            <person name="Land M."/>
            <person name="Hauser L."/>
            <person name="Jeffries C."/>
            <person name="Kyrpides N."/>
            <person name="Ivanova N."/>
            <person name="Mikhailova N."/>
            <person name="Beauchemin N."/>
            <person name="Sen A."/>
            <person name="Sur S.A."/>
            <person name="Gtari M."/>
            <person name="Wall L."/>
            <person name="Tisa L."/>
            <person name="Woyke T."/>
        </authorList>
    </citation>
    <scope>NUCLEOTIDE SEQUENCE [LARGE SCALE GENOMIC DNA]</scope>
    <source>
        <strain evidence="8">DSM 45817 / CECT 9037 / EuI1c</strain>
    </source>
</reference>
<dbReference type="InParanoid" id="E3IUF7"/>
<dbReference type="InterPro" id="IPR003766">
    <property type="entry name" value="Uronate_isomerase"/>
</dbReference>
<dbReference type="PANTHER" id="PTHR30068">
    <property type="entry name" value="URONATE ISOMERASE"/>
    <property type="match status" value="1"/>
</dbReference>
<dbReference type="Pfam" id="PF02614">
    <property type="entry name" value="UxaC"/>
    <property type="match status" value="1"/>
</dbReference>
<dbReference type="Gene3D" id="1.10.2020.10">
    <property type="entry name" value="uronate isomerase, domain 2, chain A"/>
    <property type="match status" value="1"/>
</dbReference>
<dbReference type="SUPFAM" id="SSF51556">
    <property type="entry name" value="Metallo-dependent hydrolases"/>
    <property type="match status" value="1"/>
</dbReference>
<evidence type="ECO:0000256" key="5">
    <source>
        <dbReference type="ARBA" id="ARBA00020555"/>
    </source>
</evidence>
<evidence type="ECO:0000313" key="8">
    <source>
        <dbReference type="Proteomes" id="UP000002484"/>
    </source>
</evidence>
<dbReference type="HOGENOM" id="CLU_044465_0_0_11"/>
<gene>
    <name evidence="7" type="ordered locus">FraEuI1c_5658</name>
</gene>
<evidence type="ECO:0000256" key="3">
    <source>
        <dbReference type="ARBA" id="ARBA00008397"/>
    </source>
</evidence>
<protein>
    <recommendedName>
        <fullName evidence="5">Uronate isomerase</fullName>
        <ecNumber evidence="4">5.3.1.12</ecNumber>
    </recommendedName>
</protein>
<dbReference type="KEGG" id="fri:FraEuI1c_5658"/>
<comment type="catalytic activity">
    <reaction evidence="1">
        <text>D-glucuronate = D-fructuronate</text>
        <dbReference type="Rhea" id="RHEA:13049"/>
        <dbReference type="ChEBI" id="CHEBI:58720"/>
        <dbReference type="ChEBI" id="CHEBI:59863"/>
        <dbReference type="EC" id="5.3.1.12"/>
    </reaction>
</comment>
<dbReference type="InterPro" id="IPR032466">
    <property type="entry name" value="Metal_Hydrolase"/>
</dbReference>
<keyword evidence="6 7" id="KW-0413">Isomerase</keyword>
<dbReference type="STRING" id="298654.FraEuI1c_5658"/>
<accession>E3IUF7</accession>
<dbReference type="PANTHER" id="PTHR30068:SF4">
    <property type="entry name" value="URONATE ISOMERASE"/>
    <property type="match status" value="1"/>
</dbReference>
<comment type="pathway">
    <text evidence="2">Carbohydrate metabolism; pentose and glucuronate interconversion.</text>
</comment>
<evidence type="ECO:0000256" key="2">
    <source>
        <dbReference type="ARBA" id="ARBA00004892"/>
    </source>
</evidence>
<evidence type="ECO:0000256" key="1">
    <source>
        <dbReference type="ARBA" id="ARBA00001165"/>
    </source>
</evidence>
<evidence type="ECO:0000256" key="6">
    <source>
        <dbReference type="ARBA" id="ARBA00023235"/>
    </source>
</evidence>
<dbReference type="AlphaFoldDB" id="E3IUF7"/>
<organism evidence="7 8">
    <name type="scientific">Pseudofrankia inefficax (strain DSM 45817 / CECT 9037 / DDB 130130 / EuI1c)</name>
    <name type="common">Frankia inefficax</name>
    <dbReference type="NCBI Taxonomy" id="298654"/>
    <lineage>
        <taxon>Bacteria</taxon>
        <taxon>Bacillati</taxon>
        <taxon>Actinomycetota</taxon>
        <taxon>Actinomycetes</taxon>
        <taxon>Frankiales</taxon>
        <taxon>Frankiaceae</taxon>
        <taxon>Pseudofrankia</taxon>
    </lineage>
</organism>
<proteinExistence type="inferred from homology"/>
<comment type="similarity">
    <text evidence="3">Belongs to the metallo-dependent hydrolases superfamily. Uronate isomerase family.</text>
</comment>
<dbReference type="GO" id="GO:0019698">
    <property type="term" value="P:D-galacturonate catabolic process"/>
    <property type="evidence" value="ECO:0007669"/>
    <property type="project" value="TreeGrafter"/>
</dbReference>
<keyword evidence="8" id="KW-1185">Reference proteome</keyword>
<sequence length="484" mass="53044">MLSGVGAPTMTAMSAFPGMARHPDRLLPAEPGVRVIARRLYESVRDLPIISPHGHVDAGLLADNLPFPDPAALFVTPDHYVTRLLHASGVALDDLGVGRGPLPRDESRQVWRRLCENLPAFRGTAVRYWLESELAEVFGVDERPSAKTADAIYDQVVACLAMDTFRPRALFERFGIEVLATTDDPCDDLAAHAALAADPSFTGRVLPAFRPDRYLESARPGWAAAVARLGEVAGVDTGSYRGWVAAMERRRAYFARHGATSTDHSHDDVSTEPLTAGEAERVYRAALAGSATPAQSVALRRHMLLEMARMSCDDGLVMMLHPSVRRGHHGPTLAAFGPDTGHDIPVRAEFTDALRPLLERFGTHPNLRLVLFTLDETTFSRELAPLAGFYPSVYLGAPWWFLDAPDAVLRFRAAVTETAGFTRTAGFIDDARAFCSIPVRHDMSRRLDSGFLARLVAEHRLDEDEAHEVVSDLVTGRPRVVFGL</sequence>